<feature type="compositionally biased region" description="Polar residues" evidence="10">
    <location>
        <begin position="36"/>
        <end position="53"/>
    </location>
</feature>
<evidence type="ECO:0000256" key="5">
    <source>
        <dbReference type="ARBA" id="ARBA00022729"/>
    </source>
</evidence>
<evidence type="ECO:0000313" key="12">
    <source>
        <dbReference type="EMBL" id="KAF5938616.1"/>
    </source>
</evidence>
<dbReference type="InterPro" id="IPR039605">
    <property type="entry name" value="AHL"/>
</dbReference>
<gene>
    <name evidence="12" type="ORF">HYC85_022875</name>
</gene>
<dbReference type="InterPro" id="IPR017956">
    <property type="entry name" value="AT_hook_DNA-bd_motif"/>
</dbReference>
<dbReference type="SUPFAM" id="SSF50685">
    <property type="entry name" value="Barwin-like endoglucanases"/>
    <property type="match status" value="1"/>
</dbReference>
<reference evidence="13" key="1">
    <citation type="journal article" date="2020" name="Nat. Commun.">
        <title>Genome assembly of wild tea tree DASZ reveals pedigree and selection history of tea varieties.</title>
        <authorList>
            <person name="Zhang W."/>
            <person name="Zhang Y."/>
            <person name="Qiu H."/>
            <person name="Guo Y."/>
            <person name="Wan H."/>
            <person name="Zhang X."/>
            <person name="Scossa F."/>
            <person name="Alseekh S."/>
            <person name="Zhang Q."/>
            <person name="Wang P."/>
            <person name="Xu L."/>
            <person name="Schmidt M.H."/>
            <person name="Jia X."/>
            <person name="Li D."/>
            <person name="Zhu A."/>
            <person name="Guo F."/>
            <person name="Chen W."/>
            <person name="Ni D."/>
            <person name="Usadel B."/>
            <person name="Fernie A.R."/>
            <person name="Wen W."/>
        </authorList>
    </citation>
    <scope>NUCLEOTIDE SEQUENCE [LARGE SCALE GENOMIC DNA]</scope>
    <source>
        <strain evidence="13">cv. G240</strain>
    </source>
</reference>
<dbReference type="InterPro" id="IPR036908">
    <property type="entry name" value="RlpA-like_sf"/>
</dbReference>
<protein>
    <recommendedName>
        <fullName evidence="9">AT-hook motif nuclear-localized protein</fullName>
    </recommendedName>
</protein>
<keyword evidence="4" id="KW-0964">Secreted</keyword>
<evidence type="ECO:0000256" key="2">
    <source>
        <dbReference type="ARBA" id="ARBA00004613"/>
    </source>
</evidence>
<dbReference type="AlphaFoldDB" id="A0A7J7GGW3"/>
<dbReference type="CDD" id="cd11378">
    <property type="entry name" value="DUF296"/>
    <property type="match status" value="1"/>
</dbReference>
<dbReference type="Proteomes" id="UP000593564">
    <property type="component" value="Unassembled WGS sequence"/>
</dbReference>
<evidence type="ECO:0000256" key="8">
    <source>
        <dbReference type="ARBA" id="ARBA00023163"/>
    </source>
</evidence>
<evidence type="ECO:0000256" key="9">
    <source>
        <dbReference type="RuleBase" id="RU367031"/>
    </source>
</evidence>
<dbReference type="PROSITE" id="PS51742">
    <property type="entry name" value="PPC"/>
    <property type="match status" value="1"/>
</dbReference>
<dbReference type="PANTHER" id="PTHR31500:SF64">
    <property type="entry name" value="AT-HOOK MOTIF NUCLEAR-LOCALIZED PROTEIN 12-RELATED"/>
    <property type="match status" value="1"/>
</dbReference>
<evidence type="ECO:0000256" key="10">
    <source>
        <dbReference type="SAM" id="MobiDB-lite"/>
    </source>
</evidence>
<keyword evidence="6 9" id="KW-0805">Transcription regulation</keyword>
<keyword evidence="5" id="KW-0732">Signal</keyword>
<feature type="region of interest" description="Disordered" evidence="10">
    <location>
        <begin position="271"/>
        <end position="310"/>
    </location>
</feature>
<comment type="function">
    <text evidence="1 9">Transcription factor that specifically binds AT-rich DNA sequences related to the nuclear matrix attachment regions (MARs).</text>
</comment>
<dbReference type="Gene3D" id="3.30.1330.80">
    <property type="entry name" value="Hypothetical protein, similar to alpha- acetolactate decarboxylase, domain 2"/>
    <property type="match status" value="1"/>
</dbReference>
<dbReference type="GO" id="GO:0005634">
    <property type="term" value="C:nucleus"/>
    <property type="evidence" value="ECO:0007669"/>
    <property type="project" value="UniProtKB-SubCell"/>
</dbReference>
<comment type="caution">
    <text evidence="12">The sequence shown here is derived from an EMBL/GenBank/DDBJ whole genome shotgun (WGS) entry which is preliminary data.</text>
</comment>
<keyword evidence="7 9" id="KW-0238">DNA-binding</keyword>
<feature type="region of interest" description="Disordered" evidence="10">
    <location>
        <begin position="18"/>
        <end position="134"/>
    </location>
</feature>
<keyword evidence="13" id="KW-1185">Reference proteome</keyword>
<dbReference type="InterPro" id="IPR005175">
    <property type="entry name" value="PPC_dom"/>
</dbReference>
<evidence type="ECO:0000256" key="7">
    <source>
        <dbReference type="ARBA" id="ARBA00023125"/>
    </source>
</evidence>
<dbReference type="PANTHER" id="PTHR31500">
    <property type="entry name" value="AT-HOOK MOTIF NUCLEAR-LOCALIZED PROTEIN 9"/>
    <property type="match status" value="1"/>
</dbReference>
<dbReference type="InterPro" id="IPR039271">
    <property type="entry name" value="Kiwellin-like"/>
</dbReference>
<organism evidence="12 13">
    <name type="scientific">Camellia sinensis</name>
    <name type="common">Tea plant</name>
    <name type="synonym">Thea sinensis</name>
    <dbReference type="NCBI Taxonomy" id="4442"/>
    <lineage>
        <taxon>Eukaryota</taxon>
        <taxon>Viridiplantae</taxon>
        <taxon>Streptophyta</taxon>
        <taxon>Embryophyta</taxon>
        <taxon>Tracheophyta</taxon>
        <taxon>Spermatophyta</taxon>
        <taxon>Magnoliopsida</taxon>
        <taxon>eudicotyledons</taxon>
        <taxon>Gunneridae</taxon>
        <taxon>Pentapetalae</taxon>
        <taxon>asterids</taxon>
        <taxon>Ericales</taxon>
        <taxon>Theaceae</taxon>
        <taxon>Camellia</taxon>
    </lineage>
</organism>
<name>A0A7J7GGW3_CAMSI</name>
<evidence type="ECO:0000256" key="1">
    <source>
        <dbReference type="ARBA" id="ARBA00003687"/>
    </source>
</evidence>
<dbReference type="SUPFAM" id="SSF117856">
    <property type="entry name" value="AF0104/ALDC/Ptd012-like"/>
    <property type="match status" value="1"/>
</dbReference>
<dbReference type="Pfam" id="PF03479">
    <property type="entry name" value="PCC"/>
    <property type="match status" value="1"/>
</dbReference>
<keyword evidence="9" id="KW-0539">Nucleus</keyword>
<evidence type="ECO:0000313" key="13">
    <source>
        <dbReference type="Proteomes" id="UP000593564"/>
    </source>
</evidence>
<dbReference type="Pfam" id="PF24300">
    <property type="entry name" value="KWL1"/>
    <property type="match status" value="1"/>
</dbReference>
<evidence type="ECO:0000256" key="6">
    <source>
        <dbReference type="ARBA" id="ARBA00023015"/>
    </source>
</evidence>
<evidence type="ECO:0000259" key="11">
    <source>
        <dbReference type="PROSITE" id="PS51742"/>
    </source>
</evidence>
<evidence type="ECO:0000256" key="4">
    <source>
        <dbReference type="ARBA" id="ARBA00022525"/>
    </source>
</evidence>
<reference evidence="12 13" key="2">
    <citation type="submission" date="2020-07" db="EMBL/GenBank/DDBJ databases">
        <title>Genome assembly of wild tea tree DASZ reveals pedigree and selection history of tea varieties.</title>
        <authorList>
            <person name="Zhang W."/>
        </authorList>
    </citation>
    <scope>NUCLEOTIDE SEQUENCE [LARGE SCALE GENOMIC DNA]</scope>
    <source>
        <strain evidence="13">cv. G240</strain>
        <tissue evidence="12">Leaf</tissue>
    </source>
</reference>
<sequence length="402" mass="42035">MDGRESIALSGSSSYYLHRGFSGSASTHNGLHAPPSFSSPTNPNLSVQSNVRDSSPVGPTFPVENTSPSFPHGLNMGMPMGQPAKKKRGRPRKYGPDGTNMSLGLSPMSAPGSMTPTPKRARGRPPGSGRKQQLASLGEWMNSSAGLAFTPHVINITEGEDIASRIMSFSEQRPRALCILSANGAVSSATLRQPTSSSSTVTYKGQFQILCLSGSFLVADNGGPRSRTGSLSVSLCSSDGYVVGGGVGGMLIAGGPVQVVVCSFAYGGSKSKNKTDVGPNGEQSSVLQPSEEAAQKCKPSGKIKGKKPTKDKCNTDDGAECCKEGKFYTTYKCSPSVSGRTKTTLTINNFEKGRDGGAPSECDGEYHPNNMPVVALSTGWFNNLKRCHKSITIHANGRSVGG</sequence>
<comment type="domain">
    <text evidence="9">The PPC domain mediates interactions between AHL proteins.</text>
</comment>
<accession>A0A7J7GGW3</accession>
<comment type="similarity">
    <text evidence="3">Belongs to the kiwellin family.</text>
</comment>
<evidence type="ECO:0000256" key="3">
    <source>
        <dbReference type="ARBA" id="ARBA00005592"/>
    </source>
</evidence>
<comment type="subcellular location">
    <subcellularLocation>
        <location evidence="9">Nucleus</location>
    </subcellularLocation>
    <subcellularLocation>
        <location evidence="2">Secreted</location>
    </subcellularLocation>
</comment>
<dbReference type="GO" id="GO:0003680">
    <property type="term" value="F:minor groove of adenine-thymine-rich DNA binding"/>
    <property type="evidence" value="ECO:0007669"/>
    <property type="project" value="UniProtKB-UniRule"/>
</dbReference>
<proteinExistence type="inferred from homology"/>
<dbReference type="PRINTS" id="PR00929">
    <property type="entry name" value="ATHOOK"/>
</dbReference>
<dbReference type="GO" id="GO:0005576">
    <property type="term" value="C:extracellular region"/>
    <property type="evidence" value="ECO:0007669"/>
    <property type="project" value="UniProtKB-SubCell"/>
</dbReference>
<feature type="compositionally biased region" description="Basic residues" evidence="10">
    <location>
        <begin position="84"/>
        <end position="93"/>
    </location>
</feature>
<keyword evidence="8 9" id="KW-0804">Transcription</keyword>
<feature type="domain" description="PPC" evidence="11">
    <location>
        <begin position="143"/>
        <end position="285"/>
    </location>
</feature>
<dbReference type="EMBL" id="JACBKZ010000011">
    <property type="protein sequence ID" value="KAF5938616.1"/>
    <property type="molecule type" value="Genomic_DNA"/>
</dbReference>